<feature type="domain" description="Protein kinase" evidence="12">
    <location>
        <begin position="21"/>
        <end position="237"/>
    </location>
</feature>
<dbReference type="GO" id="GO:0061709">
    <property type="term" value="P:reticulophagy"/>
    <property type="evidence" value="ECO:0007669"/>
    <property type="project" value="TreeGrafter"/>
</dbReference>
<evidence type="ECO:0000256" key="5">
    <source>
        <dbReference type="ARBA" id="ARBA00022741"/>
    </source>
</evidence>
<dbReference type="PROSITE" id="PS50011">
    <property type="entry name" value="PROTEIN_KINASE_DOM"/>
    <property type="match status" value="1"/>
</dbReference>
<dbReference type="CDD" id="cd00180">
    <property type="entry name" value="PKc"/>
    <property type="match status" value="1"/>
</dbReference>
<accession>A0A9P4S4B9</accession>
<dbReference type="GO" id="GO:0042594">
    <property type="term" value="P:response to starvation"/>
    <property type="evidence" value="ECO:0007669"/>
    <property type="project" value="TreeGrafter"/>
</dbReference>
<dbReference type="EMBL" id="MU006112">
    <property type="protein sequence ID" value="KAF2835012.1"/>
    <property type="molecule type" value="Genomic_DNA"/>
</dbReference>
<dbReference type="GO" id="GO:0000422">
    <property type="term" value="P:autophagy of mitochondrion"/>
    <property type="evidence" value="ECO:0007669"/>
    <property type="project" value="TreeGrafter"/>
</dbReference>
<comment type="caution">
    <text evidence="13">The sequence shown here is derived from an EMBL/GenBank/DDBJ whole genome shotgun (WGS) entry which is preliminary data.</text>
</comment>
<dbReference type="Proteomes" id="UP000799429">
    <property type="component" value="Unassembled WGS sequence"/>
</dbReference>
<dbReference type="GO" id="GO:0010506">
    <property type="term" value="P:regulation of autophagy"/>
    <property type="evidence" value="ECO:0007669"/>
    <property type="project" value="InterPro"/>
</dbReference>
<keyword evidence="3" id="KW-0723">Serine/threonine-protein kinase</keyword>
<evidence type="ECO:0000256" key="7">
    <source>
        <dbReference type="ARBA" id="ARBA00022840"/>
    </source>
</evidence>
<dbReference type="Gene3D" id="1.10.510.10">
    <property type="entry name" value="Transferase(Phosphotransferase) domain 1"/>
    <property type="match status" value="1"/>
</dbReference>
<keyword evidence="4" id="KW-0808">Transferase</keyword>
<evidence type="ECO:0000256" key="6">
    <source>
        <dbReference type="ARBA" id="ARBA00022777"/>
    </source>
</evidence>
<evidence type="ECO:0000256" key="3">
    <source>
        <dbReference type="ARBA" id="ARBA00022527"/>
    </source>
</evidence>
<dbReference type="EC" id="2.7.11.1" evidence="2"/>
<comment type="catalytic activity">
    <reaction evidence="10">
        <text>L-threonyl-[protein] + ATP = O-phospho-L-threonyl-[protein] + ADP + H(+)</text>
        <dbReference type="Rhea" id="RHEA:46608"/>
        <dbReference type="Rhea" id="RHEA-COMP:11060"/>
        <dbReference type="Rhea" id="RHEA-COMP:11605"/>
        <dbReference type="ChEBI" id="CHEBI:15378"/>
        <dbReference type="ChEBI" id="CHEBI:30013"/>
        <dbReference type="ChEBI" id="CHEBI:30616"/>
        <dbReference type="ChEBI" id="CHEBI:61977"/>
        <dbReference type="ChEBI" id="CHEBI:456216"/>
        <dbReference type="EC" id="2.7.11.1"/>
    </reaction>
</comment>
<comment type="catalytic activity">
    <reaction evidence="11">
        <text>L-seryl-[protein] + ATP = O-phospho-L-seryl-[protein] + ADP + H(+)</text>
        <dbReference type="Rhea" id="RHEA:17989"/>
        <dbReference type="Rhea" id="RHEA-COMP:9863"/>
        <dbReference type="Rhea" id="RHEA-COMP:11604"/>
        <dbReference type="ChEBI" id="CHEBI:15378"/>
        <dbReference type="ChEBI" id="CHEBI:29999"/>
        <dbReference type="ChEBI" id="CHEBI:30616"/>
        <dbReference type="ChEBI" id="CHEBI:83421"/>
        <dbReference type="ChEBI" id="CHEBI:456216"/>
        <dbReference type="EC" id="2.7.11.1"/>
    </reaction>
</comment>
<evidence type="ECO:0000256" key="8">
    <source>
        <dbReference type="ARBA" id="ARBA00023006"/>
    </source>
</evidence>
<keyword evidence="7" id="KW-0067">ATP-binding</keyword>
<evidence type="ECO:0000313" key="13">
    <source>
        <dbReference type="EMBL" id="KAF2835012.1"/>
    </source>
</evidence>
<evidence type="ECO:0000256" key="1">
    <source>
        <dbReference type="ARBA" id="ARBA00004623"/>
    </source>
</evidence>
<dbReference type="PANTHER" id="PTHR24348">
    <property type="entry name" value="SERINE/THREONINE-PROTEIN KINASE UNC-51-RELATED"/>
    <property type="match status" value="1"/>
</dbReference>
<dbReference type="PROSITE" id="PS00108">
    <property type="entry name" value="PROTEIN_KINASE_ST"/>
    <property type="match status" value="1"/>
</dbReference>
<dbReference type="PANTHER" id="PTHR24348:SF22">
    <property type="entry name" value="NON-SPECIFIC SERINE_THREONINE PROTEIN KINASE"/>
    <property type="match status" value="1"/>
</dbReference>
<keyword evidence="14" id="KW-1185">Reference proteome</keyword>
<sequence>MEFTKGELSHIIYPSKQDVPLRHIAHLGHGSFAIVDKVKDKHRLVYARKLFQFSPHQKQRIVPEVEREVQILKRLRYQPHMVHFICSYEAGNNLGILVQPAAEYNLHQYMELYPELDSMYSGEGMFSARRTVERFFGCLASALGFLHNQSIRHKDIKPQNILVHKHQIYLTDFGLALDFAQLDGSFTSGTGNAFTRRYAAPEVLLGERRDRKADIFSLGCVFLEIYTTLCHQCTPED</sequence>
<dbReference type="GO" id="GO:0034727">
    <property type="term" value="P:piecemeal microautophagy of the nucleus"/>
    <property type="evidence" value="ECO:0007669"/>
    <property type="project" value="TreeGrafter"/>
</dbReference>
<evidence type="ECO:0000256" key="9">
    <source>
        <dbReference type="ARBA" id="ARBA00030237"/>
    </source>
</evidence>
<dbReference type="InterPro" id="IPR011009">
    <property type="entry name" value="Kinase-like_dom_sf"/>
</dbReference>
<dbReference type="InterPro" id="IPR000719">
    <property type="entry name" value="Prot_kinase_dom"/>
</dbReference>
<gene>
    <name evidence="13" type="ORF">M501DRAFT_942786</name>
</gene>
<dbReference type="SUPFAM" id="SSF56112">
    <property type="entry name" value="Protein kinase-like (PK-like)"/>
    <property type="match status" value="1"/>
</dbReference>
<dbReference type="SMART" id="SM00220">
    <property type="entry name" value="S_TKc"/>
    <property type="match status" value="1"/>
</dbReference>
<evidence type="ECO:0000259" key="12">
    <source>
        <dbReference type="PROSITE" id="PS50011"/>
    </source>
</evidence>
<name>A0A9P4S4B9_9PEZI</name>
<keyword evidence="5" id="KW-0547">Nucleotide-binding</keyword>
<evidence type="ECO:0000256" key="11">
    <source>
        <dbReference type="ARBA" id="ARBA00048679"/>
    </source>
</evidence>
<evidence type="ECO:0000313" key="14">
    <source>
        <dbReference type="Proteomes" id="UP000799429"/>
    </source>
</evidence>
<dbReference type="AlphaFoldDB" id="A0A9P4S4B9"/>
<dbReference type="GO" id="GO:0000045">
    <property type="term" value="P:autophagosome assembly"/>
    <property type="evidence" value="ECO:0007669"/>
    <property type="project" value="TreeGrafter"/>
</dbReference>
<feature type="non-terminal residue" evidence="13">
    <location>
        <position position="237"/>
    </location>
</feature>
<dbReference type="GO" id="GO:0005776">
    <property type="term" value="C:autophagosome"/>
    <property type="evidence" value="ECO:0007669"/>
    <property type="project" value="TreeGrafter"/>
</dbReference>
<dbReference type="InterPro" id="IPR045269">
    <property type="entry name" value="Atg1-like"/>
</dbReference>
<evidence type="ECO:0000256" key="10">
    <source>
        <dbReference type="ARBA" id="ARBA00047899"/>
    </source>
</evidence>
<evidence type="ECO:0000256" key="4">
    <source>
        <dbReference type="ARBA" id="ARBA00022679"/>
    </source>
</evidence>
<evidence type="ECO:0000256" key="2">
    <source>
        <dbReference type="ARBA" id="ARBA00012513"/>
    </source>
</evidence>
<keyword evidence="8" id="KW-0072">Autophagy</keyword>
<dbReference type="GO" id="GO:0005829">
    <property type="term" value="C:cytosol"/>
    <property type="evidence" value="ECO:0007669"/>
    <property type="project" value="TreeGrafter"/>
</dbReference>
<dbReference type="GO" id="GO:0004674">
    <property type="term" value="F:protein serine/threonine kinase activity"/>
    <property type="evidence" value="ECO:0007669"/>
    <property type="project" value="UniProtKB-KW"/>
</dbReference>
<keyword evidence="6 13" id="KW-0418">Kinase</keyword>
<reference evidence="13" key="1">
    <citation type="journal article" date="2020" name="Stud. Mycol.">
        <title>101 Dothideomycetes genomes: a test case for predicting lifestyles and emergence of pathogens.</title>
        <authorList>
            <person name="Haridas S."/>
            <person name="Albert R."/>
            <person name="Binder M."/>
            <person name="Bloem J."/>
            <person name="Labutti K."/>
            <person name="Salamov A."/>
            <person name="Andreopoulos B."/>
            <person name="Baker S."/>
            <person name="Barry K."/>
            <person name="Bills G."/>
            <person name="Bluhm B."/>
            <person name="Cannon C."/>
            <person name="Castanera R."/>
            <person name="Culley D."/>
            <person name="Daum C."/>
            <person name="Ezra D."/>
            <person name="Gonzalez J."/>
            <person name="Henrissat B."/>
            <person name="Kuo A."/>
            <person name="Liang C."/>
            <person name="Lipzen A."/>
            <person name="Lutzoni F."/>
            <person name="Magnuson J."/>
            <person name="Mondo S."/>
            <person name="Nolan M."/>
            <person name="Ohm R."/>
            <person name="Pangilinan J."/>
            <person name="Park H.-J."/>
            <person name="Ramirez L."/>
            <person name="Alfaro M."/>
            <person name="Sun H."/>
            <person name="Tritt A."/>
            <person name="Yoshinaga Y."/>
            <person name="Zwiers L.-H."/>
            <person name="Turgeon B."/>
            <person name="Goodwin S."/>
            <person name="Spatafora J."/>
            <person name="Crous P."/>
            <person name="Grigoriev I."/>
        </authorList>
    </citation>
    <scope>NUCLEOTIDE SEQUENCE</scope>
    <source>
        <strain evidence="13">CBS 101060</strain>
    </source>
</reference>
<comment type="subcellular location">
    <subcellularLocation>
        <location evidence="1">Preautophagosomal structure membrane</location>
        <topology evidence="1">Peripheral membrane protein</topology>
    </subcellularLocation>
</comment>
<dbReference type="Gene3D" id="3.30.200.20">
    <property type="entry name" value="Phosphorylase Kinase, domain 1"/>
    <property type="match status" value="1"/>
</dbReference>
<dbReference type="InterPro" id="IPR008271">
    <property type="entry name" value="Ser/Thr_kinase_AS"/>
</dbReference>
<protein>
    <recommendedName>
        <fullName evidence="2">non-specific serine/threonine protein kinase</fullName>
        <ecNumber evidence="2">2.7.11.1</ecNumber>
    </recommendedName>
    <alternativeName>
        <fullName evidence="9">Autophagy-related protein 1</fullName>
    </alternativeName>
</protein>
<dbReference type="Pfam" id="PF00069">
    <property type="entry name" value="Pkinase"/>
    <property type="match status" value="1"/>
</dbReference>
<proteinExistence type="predicted"/>
<dbReference type="GO" id="GO:0005524">
    <property type="term" value="F:ATP binding"/>
    <property type="evidence" value="ECO:0007669"/>
    <property type="project" value="UniProtKB-KW"/>
</dbReference>
<organism evidence="13 14">
    <name type="scientific">Patellaria atrata CBS 101060</name>
    <dbReference type="NCBI Taxonomy" id="1346257"/>
    <lineage>
        <taxon>Eukaryota</taxon>
        <taxon>Fungi</taxon>
        <taxon>Dikarya</taxon>
        <taxon>Ascomycota</taxon>
        <taxon>Pezizomycotina</taxon>
        <taxon>Dothideomycetes</taxon>
        <taxon>Dothideomycetes incertae sedis</taxon>
        <taxon>Patellariales</taxon>
        <taxon>Patellariaceae</taxon>
        <taxon>Patellaria</taxon>
    </lineage>
</organism>
<dbReference type="OrthoDB" id="4062651at2759"/>
<dbReference type="GO" id="GO:0034045">
    <property type="term" value="C:phagophore assembly site membrane"/>
    <property type="evidence" value="ECO:0007669"/>
    <property type="project" value="UniProtKB-SubCell"/>
</dbReference>